<accession>A0A7N0ULT1</accession>
<keyword evidence="2" id="KW-1185">Reference proteome</keyword>
<dbReference type="Gene3D" id="3.40.1500.20">
    <property type="match status" value="1"/>
</dbReference>
<name>A0A7N0ULT1_KALFE</name>
<protein>
    <recommendedName>
        <fullName evidence="3">Red chlorophyll catabolite reductase</fullName>
    </recommendedName>
</protein>
<dbReference type="Proteomes" id="UP000594263">
    <property type="component" value="Unplaced"/>
</dbReference>
<dbReference type="GO" id="GO:0051743">
    <property type="term" value="F:red chlorophyll catabolite reductase activity"/>
    <property type="evidence" value="ECO:0007669"/>
    <property type="project" value="EnsemblPlants"/>
</dbReference>
<evidence type="ECO:0000313" key="1">
    <source>
        <dbReference type="EnsemblPlants" id="Kaladp0072s0072.1.v1.1"/>
    </source>
</evidence>
<dbReference type="GO" id="GO:0015996">
    <property type="term" value="P:chlorophyll catabolic process"/>
    <property type="evidence" value="ECO:0007669"/>
    <property type="project" value="EnsemblPlants"/>
</dbReference>
<dbReference type="EnsemblPlants" id="Kaladp0072s0072.1.v1.1">
    <property type="protein sequence ID" value="Kaladp0072s0072.1.v1.1"/>
    <property type="gene ID" value="Kaladp0072s0072.v1.1"/>
</dbReference>
<dbReference type="PANTHER" id="PTHR34685:SF2">
    <property type="entry name" value="RED CHLOROPHYLL CATABOLITE REDUCTASE, CHLOROPLASTIC"/>
    <property type="match status" value="1"/>
</dbReference>
<dbReference type="AlphaFoldDB" id="A0A7N0ULT1"/>
<evidence type="ECO:0008006" key="3">
    <source>
        <dbReference type="Google" id="ProtNLM"/>
    </source>
</evidence>
<sequence>MAAAAAIIGSKNFIFLNNPIPKLSNRSRSRPLKRQLPVSRKRVLATNMAADSGRSKFMEFPYASPPVRNLMVELVSMVEDRLGSQQLQPCHLPEDVQFYQNESGTSQASLHIRSGSHSSQVDFMLGSWLHFGLPAGGEVNITSLSAYLNSSTDAPNFLIELIQRSPASMVLILDLPPRKDLVLHPEYLQTFYEDTKLDAHRQLLSELPEVTPYVSSSLYIRSVVSPTAILVNIQAGEGGQERLEGIVSDHIHPVAIQVLETWLGRCALIGREVGENERLVLDMRDGLVKNKTIEIDLGSSLPRLFGQQTADRVLAAIRDVFSAKA</sequence>
<dbReference type="OMA" id="WVEFPHL"/>
<dbReference type="InterPro" id="IPR009439">
    <property type="entry name" value="RCC_reductase"/>
</dbReference>
<dbReference type="GO" id="GO:0009507">
    <property type="term" value="C:chloroplast"/>
    <property type="evidence" value="ECO:0007669"/>
    <property type="project" value="EnsemblPlants"/>
</dbReference>
<dbReference type="GO" id="GO:0098542">
    <property type="term" value="P:defense response to other organism"/>
    <property type="evidence" value="ECO:0007669"/>
    <property type="project" value="EnsemblPlants"/>
</dbReference>
<dbReference type="GO" id="GO:0005739">
    <property type="term" value="C:mitochondrion"/>
    <property type="evidence" value="ECO:0007669"/>
    <property type="project" value="EnsemblPlants"/>
</dbReference>
<dbReference type="Pfam" id="PF06405">
    <property type="entry name" value="RCC_reductase"/>
    <property type="match status" value="1"/>
</dbReference>
<dbReference type="PANTHER" id="PTHR34685">
    <property type="entry name" value="RED CHLOROPHYLL CATABOLITE REDUCTASE, CHLOROPLASTIC"/>
    <property type="match status" value="1"/>
</dbReference>
<dbReference type="Gramene" id="Kaladp0072s0072.1.v1.1">
    <property type="protein sequence ID" value="Kaladp0072s0072.1.v1.1"/>
    <property type="gene ID" value="Kaladp0072s0072.v1.1"/>
</dbReference>
<dbReference type="GO" id="GO:0005829">
    <property type="term" value="C:cytosol"/>
    <property type="evidence" value="ECO:0007669"/>
    <property type="project" value="EnsemblPlants"/>
</dbReference>
<proteinExistence type="predicted"/>
<dbReference type="GO" id="GO:0010363">
    <property type="term" value="P:regulation of plant-type hypersensitive response"/>
    <property type="evidence" value="ECO:0007669"/>
    <property type="project" value="EnsemblPlants"/>
</dbReference>
<reference evidence="1" key="1">
    <citation type="submission" date="2021-01" db="UniProtKB">
        <authorList>
            <consortium name="EnsemblPlants"/>
        </authorList>
    </citation>
    <scope>IDENTIFICATION</scope>
</reference>
<organism evidence="1 2">
    <name type="scientific">Kalanchoe fedtschenkoi</name>
    <name type="common">Lavender scallops</name>
    <name type="synonym">South American air plant</name>
    <dbReference type="NCBI Taxonomy" id="63787"/>
    <lineage>
        <taxon>Eukaryota</taxon>
        <taxon>Viridiplantae</taxon>
        <taxon>Streptophyta</taxon>
        <taxon>Embryophyta</taxon>
        <taxon>Tracheophyta</taxon>
        <taxon>Spermatophyta</taxon>
        <taxon>Magnoliopsida</taxon>
        <taxon>eudicotyledons</taxon>
        <taxon>Gunneridae</taxon>
        <taxon>Pentapetalae</taxon>
        <taxon>Saxifragales</taxon>
        <taxon>Crassulaceae</taxon>
        <taxon>Kalanchoe</taxon>
    </lineage>
</organism>
<evidence type="ECO:0000313" key="2">
    <source>
        <dbReference type="Proteomes" id="UP000594263"/>
    </source>
</evidence>